<evidence type="ECO:0000313" key="2">
    <source>
        <dbReference type="Proteomes" id="UP000615446"/>
    </source>
</evidence>
<reference evidence="1" key="1">
    <citation type="submission" date="2019-10" db="EMBL/GenBank/DDBJ databases">
        <title>Conservation and host-specific expression of non-tandemly repeated heterogenous ribosome RNA gene in arbuscular mycorrhizal fungi.</title>
        <authorList>
            <person name="Maeda T."/>
            <person name="Kobayashi Y."/>
            <person name="Nakagawa T."/>
            <person name="Ezawa T."/>
            <person name="Yamaguchi K."/>
            <person name="Bino T."/>
            <person name="Nishimoto Y."/>
            <person name="Shigenobu S."/>
            <person name="Kawaguchi M."/>
        </authorList>
    </citation>
    <scope>NUCLEOTIDE SEQUENCE</scope>
    <source>
        <strain evidence="1">HR1</strain>
    </source>
</reference>
<proteinExistence type="predicted"/>
<dbReference type="EMBL" id="BLAL01000242">
    <property type="protein sequence ID" value="GES95287.1"/>
    <property type="molecule type" value="Genomic_DNA"/>
</dbReference>
<protein>
    <submittedName>
        <fullName evidence="1">Uncharacterized protein</fullName>
    </submittedName>
</protein>
<gene>
    <name evidence="1" type="ORF">RCL2_002196200</name>
</gene>
<dbReference type="AlphaFoldDB" id="A0A8H3QXP4"/>
<dbReference type="Proteomes" id="UP000615446">
    <property type="component" value="Unassembled WGS sequence"/>
</dbReference>
<organism evidence="1 2">
    <name type="scientific">Rhizophagus clarus</name>
    <dbReference type="NCBI Taxonomy" id="94130"/>
    <lineage>
        <taxon>Eukaryota</taxon>
        <taxon>Fungi</taxon>
        <taxon>Fungi incertae sedis</taxon>
        <taxon>Mucoromycota</taxon>
        <taxon>Glomeromycotina</taxon>
        <taxon>Glomeromycetes</taxon>
        <taxon>Glomerales</taxon>
        <taxon>Glomeraceae</taxon>
        <taxon>Rhizophagus</taxon>
    </lineage>
</organism>
<comment type="caution">
    <text evidence="1">The sequence shown here is derived from an EMBL/GenBank/DDBJ whole genome shotgun (WGS) entry which is preliminary data.</text>
</comment>
<dbReference type="OrthoDB" id="2443197at2759"/>
<sequence length="208" mass="23715">MIMEVLDHLTNNFAKDWESEQPLSVGILKRSLERDHKKDNSNKRTRIYTNTSQSLLPKAKKINLHAIFRIEFSCGVPLVHANKAVVMGKSFRIRGEIGKGSEQDLKQMKLLTAMHGIRSEMEQWRPNALRKYMSNSKRSSSATEARNLFKKHLNDIIRTIEDFLMSSPDATPSAPESASISALINRDTEQDRQAEEIKQYIKAISTSD</sequence>
<name>A0A8H3QXP4_9GLOM</name>
<evidence type="ECO:0000313" key="1">
    <source>
        <dbReference type="EMBL" id="GES95287.1"/>
    </source>
</evidence>
<accession>A0A8H3QXP4</accession>